<organism evidence="2 3">
    <name type="scientific">Streptomyces niveus</name>
    <name type="common">Streptomyces spheroides</name>
    <dbReference type="NCBI Taxonomy" id="193462"/>
    <lineage>
        <taxon>Bacteria</taxon>
        <taxon>Bacillati</taxon>
        <taxon>Actinomycetota</taxon>
        <taxon>Actinomycetes</taxon>
        <taxon>Kitasatosporales</taxon>
        <taxon>Streptomycetaceae</taxon>
        <taxon>Streptomyces</taxon>
    </lineage>
</organism>
<accession>A0ABZ2A1U2</accession>
<keyword evidence="3" id="KW-1185">Reference proteome</keyword>
<evidence type="ECO:0000313" key="2">
    <source>
        <dbReference type="EMBL" id="WUX51318.1"/>
    </source>
</evidence>
<dbReference type="Proteomes" id="UP001432209">
    <property type="component" value="Chromosome"/>
</dbReference>
<evidence type="ECO:0000313" key="3">
    <source>
        <dbReference type="Proteomes" id="UP001432209"/>
    </source>
</evidence>
<proteinExistence type="predicted"/>
<sequence length="271" mass="28862">MPDSRPEDLIRQLRSLAEDFADVHHLTQRTGLLDDDAVLMPLIARIRTTQSLTNKAITLTLAVGDSTTGSTAAGRSAIEHLTGAARRGNDAGGHLLAAIPAATALHRTPRSGPRRPRTPRTSAHHLALRRHIGAATNLLRDTPVICLDAAALITATLATSSKAATPEALPRLTDPQRAAFRLISQGAVRIRQREGRAPFLDISVPAPTITATVAALERKKLVTRDTSTSPDEGQELILTAVGQSALPAIVLRTDAPSRTTPAPAPPRRRTR</sequence>
<dbReference type="RefSeq" id="WP_329074960.1">
    <property type="nucleotide sequence ID" value="NZ_CP109495.1"/>
</dbReference>
<evidence type="ECO:0000256" key="1">
    <source>
        <dbReference type="SAM" id="MobiDB-lite"/>
    </source>
</evidence>
<gene>
    <name evidence="2" type="ORF">OG442_07070</name>
</gene>
<evidence type="ECO:0008006" key="4">
    <source>
        <dbReference type="Google" id="ProtNLM"/>
    </source>
</evidence>
<feature type="region of interest" description="Disordered" evidence="1">
    <location>
        <begin position="252"/>
        <end position="271"/>
    </location>
</feature>
<name>A0ABZ2A1U2_STRNV</name>
<protein>
    <recommendedName>
        <fullName evidence="4">MarR family transcriptional regulator</fullName>
    </recommendedName>
</protein>
<dbReference type="EMBL" id="CP109495">
    <property type="protein sequence ID" value="WUX51318.1"/>
    <property type="molecule type" value="Genomic_DNA"/>
</dbReference>
<reference evidence="2" key="1">
    <citation type="submission" date="2022-10" db="EMBL/GenBank/DDBJ databases">
        <title>The complete genomes of actinobacterial strains from the NBC collection.</title>
        <authorList>
            <person name="Joergensen T.S."/>
            <person name="Alvarez Arevalo M."/>
            <person name="Sterndorff E.B."/>
            <person name="Faurdal D."/>
            <person name="Vuksanovic O."/>
            <person name="Mourched A.-S."/>
            <person name="Charusanti P."/>
            <person name="Shaw S."/>
            <person name="Blin K."/>
            <person name="Weber T."/>
        </authorList>
    </citation>
    <scope>NUCLEOTIDE SEQUENCE</scope>
    <source>
        <strain evidence="2">NBC_01432</strain>
    </source>
</reference>